<feature type="domain" description="SusD-like N-terminal" evidence="8">
    <location>
        <begin position="103"/>
        <end position="229"/>
    </location>
</feature>
<name>A0A1V9GAR0_9BACT</name>
<comment type="similarity">
    <text evidence="2">Belongs to the SusD family.</text>
</comment>
<keyword evidence="5" id="KW-0998">Cell outer membrane</keyword>
<organism evidence="9 10">
    <name type="scientific">Niastella populi</name>
    <dbReference type="NCBI Taxonomy" id="550983"/>
    <lineage>
        <taxon>Bacteria</taxon>
        <taxon>Pseudomonadati</taxon>
        <taxon>Bacteroidota</taxon>
        <taxon>Chitinophagia</taxon>
        <taxon>Chitinophagales</taxon>
        <taxon>Chitinophagaceae</taxon>
        <taxon>Niastella</taxon>
    </lineage>
</organism>
<proteinExistence type="inferred from homology"/>
<dbReference type="GO" id="GO:0009279">
    <property type="term" value="C:cell outer membrane"/>
    <property type="evidence" value="ECO:0007669"/>
    <property type="project" value="UniProtKB-SubCell"/>
</dbReference>
<reference evidence="10" key="1">
    <citation type="submission" date="2016-04" db="EMBL/GenBank/DDBJ databases">
        <authorList>
            <person name="Chen L."/>
            <person name="Zhuang W."/>
            <person name="Wang G."/>
        </authorList>
    </citation>
    <scope>NUCLEOTIDE SEQUENCE [LARGE SCALE GENOMIC DNA]</scope>
    <source>
        <strain evidence="10">208</strain>
    </source>
</reference>
<comment type="caution">
    <text evidence="9">The sequence shown here is derived from an EMBL/GenBank/DDBJ whole genome shotgun (WGS) entry which is preliminary data.</text>
</comment>
<feature type="chain" id="PRO_5012122106" description="Carbohydrate-binding protein SusD" evidence="6">
    <location>
        <begin position="22"/>
        <end position="550"/>
    </location>
</feature>
<sequence>MRLINIYLVTSCIALLSLATACSKVNSYLDKAESGGITDEELFSDYVQTDGFLANIYATGIGAGDWMPVYSFTYAAACDEAKCPYTFNYGTINFTSGLISPTNNPIDIWAKSYQNIRKANIFLKHIDALPVNDAKQEAGKSRMKGEALFLRAFFYAELYKRYGGVPLITEPLTIDQDLQIPRNSDEETVDFITRNCDSAADLLPVVSTSENLGRATSGAAMLLKSRVLLYAASLLHNPENKQEKWQLAADAAKAVIDLNVYRLDDNYKTLFHTRTSPEVIFQSTVNQVWKIVDNDWVRHTEPPSQGGGWGNLQPLQNMVDEYEMSNGKYITDPSSGYDPGKPYVDRDPRFYQSIIYDGCKWTGATINTYVGSGVDGLNYNAAATKTGYYVAKLLDENATLITSYKPGSHYWVFMRYAEALLNYAEAKNEVLSAPDQSVYDAVNLVRDRKNVKMPPIPAGLSKEEMRLRIRHERRVELAFETHRFWDLRRWRIGTQEGTAAYGMKVTKSGTVYTYEKFLLENRVYRPAFDLFPIPQSEREKDKALTQNPGY</sequence>
<evidence type="ECO:0000313" key="10">
    <source>
        <dbReference type="Proteomes" id="UP000192276"/>
    </source>
</evidence>
<dbReference type="PROSITE" id="PS51257">
    <property type="entry name" value="PROKAR_LIPOPROTEIN"/>
    <property type="match status" value="1"/>
</dbReference>
<keyword evidence="3 6" id="KW-0732">Signal</keyword>
<evidence type="ECO:0000259" key="7">
    <source>
        <dbReference type="Pfam" id="PF07980"/>
    </source>
</evidence>
<evidence type="ECO:0000256" key="5">
    <source>
        <dbReference type="ARBA" id="ARBA00023237"/>
    </source>
</evidence>
<dbReference type="EMBL" id="LWBP01000013">
    <property type="protein sequence ID" value="OQP67749.1"/>
    <property type="molecule type" value="Genomic_DNA"/>
</dbReference>
<dbReference type="Pfam" id="PF07980">
    <property type="entry name" value="SusD_RagB"/>
    <property type="match status" value="1"/>
</dbReference>
<dbReference type="CDD" id="cd08977">
    <property type="entry name" value="SusD"/>
    <property type="match status" value="1"/>
</dbReference>
<evidence type="ECO:0000259" key="8">
    <source>
        <dbReference type="Pfam" id="PF14322"/>
    </source>
</evidence>
<evidence type="ECO:0000256" key="1">
    <source>
        <dbReference type="ARBA" id="ARBA00004442"/>
    </source>
</evidence>
<evidence type="ECO:0000256" key="2">
    <source>
        <dbReference type="ARBA" id="ARBA00006275"/>
    </source>
</evidence>
<evidence type="ECO:0008006" key="11">
    <source>
        <dbReference type="Google" id="ProtNLM"/>
    </source>
</evidence>
<evidence type="ECO:0000256" key="4">
    <source>
        <dbReference type="ARBA" id="ARBA00023136"/>
    </source>
</evidence>
<comment type="subcellular location">
    <subcellularLocation>
        <location evidence="1">Cell outer membrane</location>
    </subcellularLocation>
</comment>
<feature type="domain" description="RagB/SusD" evidence="7">
    <location>
        <begin position="277"/>
        <end position="550"/>
    </location>
</feature>
<accession>A0A1V9GAR0</accession>
<feature type="signal peptide" evidence="6">
    <location>
        <begin position="1"/>
        <end position="21"/>
    </location>
</feature>
<dbReference type="Pfam" id="PF14322">
    <property type="entry name" value="SusD-like_3"/>
    <property type="match status" value="1"/>
</dbReference>
<evidence type="ECO:0000256" key="6">
    <source>
        <dbReference type="SAM" id="SignalP"/>
    </source>
</evidence>
<dbReference type="SUPFAM" id="SSF48452">
    <property type="entry name" value="TPR-like"/>
    <property type="match status" value="1"/>
</dbReference>
<protein>
    <recommendedName>
        <fullName evidence="11">Carbohydrate-binding protein SusD</fullName>
    </recommendedName>
</protein>
<dbReference type="InterPro" id="IPR011990">
    <property type="entry name" value="TPR-like_helical_dom_sf"/>
</dbReference>
<dbReference type="Proteomes" id="UP000192276">
    <property type="component" value="Unassembled WGS sequence"/>
</dbReference>
<dbReference type="STRING" id="550983.A4R26_11890"/>
<dbReference type="AlphaFoldDB" id="A0A1V9GAR0"/>
<evidence type="ECO:0000256" key="3">
    <source>
        <dbReference type="ARBA" id="ARBA00022729"/>
    </source>
</evidence>
<dbReference type="InterPro" id="IPR033985">
    <property type="entry name" value="SusD-like_N"/>
</dbReference>
<dbReference type="InterPro" id="IPR012944">
    <property type="entry name" value="SusD_RagB_dom"/>
</dbReference>
<dbReference type="Gene3D" id="1.25.40.390">
    <property type="match status" value="1"/>
</dbReference>
<gene>
    <name evidence="9" type="ORF">A4R26_11890</name>
</gene>
<evidence type="ECO:0000313" key="9">
    <source>
        <dbReference type="EMBL" id="OQP67749.1"/>
    </source>
</evidence>
<dbReference type="RefSeq" id="WP_081161158.1">
    <property type="nucleotide sequence ID" value="NZ_LWBP01000013.1"/>
</dbReference>
<keyword evidence="10" id="KW-1185">Reference proteome</keyword>
<dbReference type="OrthoDB" id="5694214at2"/>
<keyword evidence="4" id="KW-0472">Membrane</keyword>